<gene>
    <name evidence="1" type="ORF">CPLU01_02400</name>
</gene>
<dbReference type="Proteomes" id="UP000654918">
    <property type="component" value="Unassembled WGS sequence"/>
</dbReference>
<dbReference type="EMBL" id="WIGO01000018">
    <property type="protein sequence ID" value="KAF6838599.1"/>
    <property type="molecule type" value="Genomic_DNA"/>
</dbReference>
<evidence type="ECO:0000313" key="1">
    <source>
        <dbReference type="EMBL" id="KAF6838599.1"/>
    </source>
</evidence>
<evidence type="ECO:0008006" key="3">
    <source>
        <dbReference type="Google" id="ProtNLM"/>
    </source>
</evidence>
<comment type="caution">
    <text evidence="1">The sequence shown here is derived from an EMBL/GenBank/DDBJ whole genome shotgun (WGS) entry which is preliminary data.</text>
</comment>
<keyword evidence="2" id="KW-1185">Reference proteome</keyword>
<protein>
    <recommendedName>
        <fullName evidence="3">SprT-like domain-containing protein</fullName>
    </recommendedName>
</protein>
<organism evidence="1 2">
    <name type="scientific">Colletotrichum plurivorum</name>
    <dbReference type="NCBI Taxonomy" id="2175906"/>
    <lineage>
        <taxon>Eukaryota</taxon>
        <taxon>Fungi</taxon>
        <taxon>Dikarya</taxon>
        <taxon>Ascomycota</taxon>
        <taxon>Pezizomycotina</taxon>
        <taxon>Sordariomycetes</taxon>
        <taxon>Hypocreomycetidae</taxon>
        <taxon>Glomerellales</taxon>
        <taxon>Glomerellaceae</taxon>
        <taxon>Colletotrichum</taxon>
        <taxon>Colletotrichum orchidearum species complex</taxon>
    </lineage>
</organism>
<name>A0A8H6KVT1_9PEZI</name>
<sequence>MMSDYNEFNQQIDLADTPLGEADFPPILPKPVATARCCHRPFPTGPPAEPWAQAEYSSPSRCAQLLGRNLTFRENHWRYQPGPMFHLRRASYKGNDLLNFTCEQFCEGPLQGWRVKARNAFVECFLDMTPRAQAFEAKEYRLDLTGFNDDSEAASLDTSFWFLMKCLDDFFFGGNLTRFRDGSSLVHLLTPYDCTRGISDHGMLGLTRIDDPHAENADPYCTELSCQIEVYPHFLLDSGNPEKDRPWPATLGTLVHEMVHAYINIFMCRGPQCDKNDLNTIGLTGHGSVFLKLHALIIKQMRTWHPLLKDLNIRNSLHRGTVDATAMHREEGAREAAEARGELTAYWPLKGDNRQTIVQLEVGHTRSGGIASASVEYRSRRLRVDERLAWSRAKHRITRSRAKQCRITRSMGLGLTS</sequence>
<dbReference type="AlphaFoldDB" id="A0A8H6KVT1"/>
<reference evidence="1" key="1">
    <citation type="journal article" date="2020" name="Phytopathology">
        <title>Genome Sequence Resources of Colletotrichum truncatum, C. plurivorum, C. musicola, and C. sojae: Four Species Pathogenic to Soybean (Glycine max).</title>
        <authorList>
            <person name="Rogerio F."/>
            <person name="Boufleur T.R."/>
            <person name="Ciampi-Guillardi M."/>
            <person name="Sukno S.A."/>
            <person name="Thon M.R."/>
            <person name="Massola Junior N.S."/>
            <person name="Baroncelli R."/>
        </authorList>
    </citation>
    <scope>NUCLEOTIDE SEQUENCE</scope>
    <source>
        <strain evidence="1">LFN00145</strain>
    </source>
</reference>
<evidence type="ECO:0000313" key="2">
    <source>
        <dbReference type="Proteomes" id="UP000654918"/>
    </source>
</evidence>
<proteinExistence type="predicted"/>
<accession>A0A8H6KVT1</accession>